<evidence type="ECO:0000313" key="2">
    <source>
        <dbReference type="Proteomes" id="UP001178322"/>
    </source>
</evidence>
<sequence>MKKLFNSKFETYLMDQEPELAMEEEKNEEQATIIHYDEYPQGFFTSL</sequence>
<dbReference type="AlphaFoldDB" id="A0AAX3WW54"/>
<name>A0AAX3WW54_9BACI</name>
<dbReference type="EMBL" id="CP126101">
    <property type="protein sequence ID" value="WHY52081.1"/>
    <property type="molecule type" value="Genomic_DNA"/>
</dbReference>
<dbReference type="Proteomes" id="UP001178322">
    <property type="component" value="Chromosome"/>
</dbReference>
<dbReference type="RefSeq" id="WP_283870564.1">
    <property type="nucleotide sequence ID" value="NZ_CP045835.1"/>
</dbReference>
<protein>
    <submittedName>
        <fullName evidence="1">Uncharacterized protein</fullName>
    </submittedName>
</protein>
<gene>
    <name evidence="1" type="ORF">QNH24_02280</name>
</gene>
<reference evidence="1" key="1">
    <citation type="submission" date="2023-05" db="EMBL/GenBank/DDBJ databases">
        <title>Comparative genomics of Bacillaceae isolates and their secondary metabolite potential.</title>
        <authorList>
            <person name="Song L."/>
            <person name="Nielsen L.J."/>
            <person name="Mohite O."/>
            <person name="Xu X."/>
            <person name="Weber T."/>
            <person name="Kovacs A.T."/>
        </authorList>
    </citation>
    <scope>NUCLEOTIDE SEQUENCE</scope>
    <source>
        <strain evidence="1">LY1</strain>
    </source>
</reference>
<accession>A0AAX3WW54</accession>
<organism evidence="1 2">
    <name type="scientific">Lysinibacillus pakistanensis</name>
    <dbReference type="NCBI Taxonomy" id="759811"/>
    <lineage>
        <taxon>Bacteria</taxon>
        <taxon>Bacillati</taxon>
        <taxon>Bacillota</taxon>
        <taxon>Bacilli</taxon>
        <taxon>Bacillales</taxon>
        <taxon>Bacillaceae</taxon>
        <taxon>Lysinibacillus</taxon>
    </lineage>
</organism>
<evidence type="ECO:0000313" key="1">
    <source>
        <dbReference type="EMBL" id="WHY52081.1"/>
    </source>
</evidence>
<proteinExistence type="predicted"/>